<organism evidence="5 6">
    <name type="scientific">Marinobacter daepoensis</name>
    <dbReference type="NCBI Taxonomy" id="262077"/>
    <lineage>
        <taxon>Bacteria</taxon>
        <taxon>Pseudomonadati</taxon>
        <taxon>Pseudomonadota</taxon>
        <taxon>Gammaproteobacteria</taxon>
        <taxon>Pseudomonadales</taxon>
        <taxon>Marinobacteraceae</taxon>
        <taxon>Marinobacter</taxon>
    </lineage>
</organism>
<evidence type="ECO:0000256" key="2">
    <source>
        <dbReference type="ARBA" id="ARBA00022723"/>
    </source>
</evidence>
<evidence type="ECO:0000256" key="3">
    <source>
        <dbReference type="ARBA" id="ARBA00022842"/>
    </source>
</evidence>
<comment type="cofactor">
    <cofactor evidence="1">
        <name>Mg(2+)</name>
        <dbReference type="ChEBI" id="CHEBI:18420"/>
    </cofactor>
</comment>
<keyword evidence="2" id="KW-0479">Metal-binding</keyword>
<dbReference type="InterPro" id="IPR040442">
    <property type="entry name" value="Pyrv_kinase-like_dom_sf"/>
</dbReference>
<dbReference type="RefSeq" id="WP_206557438.1">
    <property type="nucleotide sequence ID" value="NZ_JAFKDB010000015.1"/>
</dbReference>
<evidence type="ECO:0000256" key="1">
    <source>
        <dbReference type="ARBA" id="ARBA00001946"/>
    </source>
</evidence>
<dbReference type="InterPro" id="IPR040186">
    <property type="entry name" value="Citramalyl-CoA_lyase"/>
</dbReference>
<dbReference type="PANTHER" id="PTHR11105:SF0">
    <property type="entry name" value="CITRAMALYL-COA LYASE, MITOCHONDRIAL"/>
    <property type="match status" value="1"/>
</dbReference>
<dbReference type="InterPro" id="IPR005000">
    <property type="entry name" value="Aldolase/citrate-lyase_domain"/>
</dbReference>
<reference evidence="5 6" key="1">
    <citation type="submission" date="2021-02" db="EMBL/GenBank/DDBJ databases">
        <title>PHA producing bacteria isolated from coastal sediment in Guangdong, Shenzhen.</title>
        <authorList>
            <person name="Zheng W."/>
            <person name="Yu S."/>
            <person name="Huang Y."/>
        </authorList>
    </citation>
    <scope>NUCLEOTIDE SEQUENCE [LARGE SCALE GENOMIC DNA]</scope>
    <source>
        <strain evidence="5 6">TN21-5</strain>
    </source>
</reference>
<dbReference type="Pfam" id="PF03328">
    <property type="entry name" value="HpcH_HpaI"/>
    <property type="match status" value="1"/>
</dbReference>
<keyword evidence="6" id="KW-1185">Reference proteome</keyword>
<gene>
    <name evidence="5" type="ORF">JYP53_09500</name>
</gene>
<evidence type="ECO:0000259" key="4">
    <source>
        <dbReference type="Pfam" id="PF03328"/>
    </source>
</evidence>
<comment type="caution">
    <text evidence="5">The sequence shown here is derived from an EMBL/GenBank/DDBJ whole genome shotgun (WGS) entry which is preliminary data.</text>
</comment>
<dbReference type="InterPro" id="IPR011206">
    <property type="entry name" value="Citrate_lyase_beta/mcl1/mcl2"/>
</dbReference>
<dbReference type="EMBL" id="JAFKDB010000015">
    <property type="protein sequence ID" value="MBN7770130.1"/>
    <property type="molecule type" value="Genomic_DNA"/>
</dbReference>
<evidence type="ECO:0000313" key="5">
    <source>
        <dbReference type="EMBL" id="MBN7770130.1"/>
    </source>
</evidence>
<evidence type="ECO:0000313" key="6">
    <source>
        <dbReference type="Proteomes" id="UP000664344"/>
    </source>
</evidence>
<name>A0ABS3BE70_9GAMM</name>
<keyword evidence="3" id="KW-0460">Magnesium</keyword>
<proteinExistence type="predicted"/>
<dbReference type="PIRSF" id="PIRSF015582">
    <property type="entry name" value="Cit_lyase_B"/>
    <property type="match status" value="1"/>
</dbReference>
<dbReference type="PANTHER" id="PTHR11105">
    <property type="entry name" value="CITRATE LYASE SUBUNIT BETA-RELATED"/>
    <property type="match status" value="1"/>
</dbReference>
<accession>A0ABS3BE70</accession>
<dbReference type="InterPro" id="IPR015813">
    <property type="entry name" value="Pyrv/PenolPyrv_kinase-like_dom"/>
</dbReference>
<protein>
    <recommendedName>
        <fullName evidence="4">HpcH/HpaI aldolase/citrate lyase domain-containing protein</fullName>
    </recommendedName>
</protein>
<dbReference type="SUPFAM" id="SSF51621">
    <property type="entry name" value="Phosphoenolpyruvate/pyruvate domain"/>
    <property type="match status" value="1"/>
</dbReference>
<dbReference type="Gene3D" id="3.20.20.60">
    <property type="entry name" value="Phosphoenolpyruvate-binding domains"/>
    <property type="match status" value="1"/>
</dbReference>
<dbReference type="Gene3D" id="6.10.140.960">
    <property type="match status" value="1"/>
</dbReference>
<sequence length="329" mass="36785">MHDIAQSRLHTLSRPKSIPFCEHYAGAPRYVAKALSHQTIATYPFDVTIDLEDGAPIGQERAHLEEVVAVLSEHPDNGRRVGVRIHSLDSRFCDYELEWLIRHCGSRLSYLTVPKVTCADQVKALVSTIQRLCRSYRLPAPLPVHVLLENRQAIRNIWSIAAVEGLETLDLGLVDLVAEYAGAIPVSAIEYPLQFEHGIICQAKTELATAAHYYGLTPAHSVTLELTREGALRDARLARERFGFTRMYSIHPQQIDGIVQAMSPDPNDVAQACSVLELAEKAQWGPIGWQGKLYDAASYRYYLSILDNARHAGQPIPQQFGHFIQQESI</sequence>
<dbReference type="Proteomes" id="UP000664344">
    <property type="component" value="Unassembled WGS sequence"/>
</dbReference>
<feature type="domain" description="HpcH/HpaI aldolase/citrate lyase" evidence="4">
    <location>
        <begin position="36"/>
        <end position="252"/>
    </location>
</feature>